<dbReference type="Gene3D" id="3.40.630.30">
    <property type="match status" value="1"/>
</dbReference>
<accession>A0ABZ0ES59</accession>
<evidence type="ECO:0000256" key="1">
    <source>
        <dbReference type="ARBA" id="ARBA00022679"/>
    </source>
</evidence>
<dbReference type="InterPro" id="IPR016181">
    <property type="entry name" value="Acyl_CoA_acyltransferase"/>
</dbReference>
<dbReference type="Proteomes" id="UP001302652">
    <property type="component" value="Chromosome 1"/>
</dbReference>
<evidence type="ECO:0000313" key="4">
    <source>
        <dbReference type="EMBL" id="WOD20014.1"/>
    </source>
</evidence>
<dbReference type="Pfam" id="PF00583">
    <property type="entry name" value="Acetyltransf_1"/>
    <property type="match status" value="1"/>
</dbReference>
<dbReference type="RefSeq" id="WP_317021997.1">
    <property type="nucleotide sequence ID" value="NZ_CP136513.1"/>
</dbReference>
<keyword evidence="5" id="KW-1185">Reference proteome</keyword>
<evidence type="ECO:0000313" key="5">
    <source>
        <dbReference type="Proteomes" id="UP001302652"/>
    </source>
</evidence>
<evidence type="ECO:0000259" key="3">
    <source>
        <dbReference type="PROSITE" id="PS51186"/>
    </source>
</evidence>
<sequence length="174" mass="18970">MSLSYRDATLDDLPAIVAIYNSTVASRQVTADLEPVSVESRVEWFHAHGPQKRPLWVVEDAEQPGRLIAWLSFSDFYGRPAYQRTAEVSIYLDESARGKGLGKQLLAASLAAAPALGIDTVLGFIFGHNEASLRLFRGFGFDTWGSLPRVAVLDSVERDLVIVGKRLDAHGAAA</sequence>
<feature type="domain" description="N-acetyltransferase" evidence="3">
    <location>
        <begin position="3"/>
        <end position="159"/>
    </location>
</feature>
<organism evidence="4 5">
    <name type="scientific">Paraburkholderia kirstenboschensis</name>
    <dbReference type="NCBI Taxonomy" id="1245436"/>
    <lineage>
        <taxon>Bacteria</taxon>
        <taxon>Pseudomonadati</taxon>
        <taxon>Pseudomonadota</taxon>
        <taxon>Betaproteobacteria</taxon>
        <taxon>Burkholderiales</taxon>
        <taxon>Burkholderiaceae</taxon>
        <taxon>Paraburkholderia</taxon>
    </lineage>
</organism>
<protein>
    <submittedName>
        <fullName evidence="4">N-acetyltransferase family protein</fullName>
    </submittedName>
</protein>
<keyword evidence="2" id="KW-0012">Acyltransferase</keyword>
<dbReference type="InterPro" id="IPR000182">
    <property type="entry name" value="GNAT_dom"/>
</dbReference>
<dbReference type="PROSITE" id="PS51186">
    <property type="entry name" value="GNAT"/>
    <property type="match status" value="1"/>
</dbReference>
<dbReference type="PANTHER" id="PTHR43072:SF23">
    <property type="entry name" value="UPF0039 PROTEIN C11D3.02C"/>
    <property type="match status" value="1"/>
</dbReference>
<proteinExistence type="predicted"/>
<dbReference type="EMBL" id="CP136513">
    <property type="protein sequence ID" value="WOD20014.1"/>
    <property type="molecule type" value="Genomic_DNA"/>
</dbReference>
<dbReference type="SUPFAM" id="SSF55729">
    <property type="entry name" value="Acyl-CoA N-acyltransferases (Nat)"/>
    <property type="match status" value="1"/>
</dbReference>
<keyword evidence="1" id="KW-0808">Transferase</keyword>
<dbReference type="PANTHER" id="PTHR43072">
    <property type="entry name" value="N-ACETYLTRANSFERASE"/>
    <property type="match status" value="1"/>
</dbReference>
<evidence type="ECO:0000256" key="2">
    <source>
        <dbReference type="ARBA" id="ARBA00023315"/>
    </source>
</evidence>
<gene>
    <name evidence="4" type="ORF">RW095_27825</name>
</gene>
<reference evidence="4 5" key="1">
    <citation type="submission" date="2023-10" db="EMBL/GenBank/DDBJ databases">
        <title>Surface-active antibiotics is a multifunctional adaptation for post-fire microbes.</title>
        <authorList>
            <person name="Liu M.D."/>
            <person name="Du Y."/>
            <person name="Koupaei S.K."/>
            <person name="Kim N.R."/>
            <person name="Zhang W."/>
            <person name="Traxler M.F."/>
        </authorList>
    </citation>
    <scope>NUCLEOTIDE SEQUENCE [LARGE SCALE GENOMIC DNA]</scope>
    <source>
        <strain evidence="4 5">F3</strain>
    </source>
</reference>
<name>A0ABZ0ES59_9BURK</name>